<keyword evidence="3" id="KW-1185">Reference proteome</keyword>
<dbReference type="EMBL" id="RCBY01000234">
    <property type="protein sequence ID" value="RQH27682.1"/>
    <property type="molecule type" value="Genomic_DNA"/>
</dbReference>
<organism evidence="2 3">
    <name type="scientific">Okeania hirsuta</name>
    <dbReference type="NCBI Taxonomy" id="1458930"/>
    <lineage>
        <taxon>Bacteria</taxon>
        <taxon>Bacillati</taxon>
        <taxon>Cyanobacteriota</taxon>
        <taxon>Cyanophyceae</taxon>
        <taxon>Oscillatoriophycideae</taxon>
        <taxon>Oscillatoriales</taxon>
        <taxon>Microcoleaceae</taxon>
        <taxon>Okeania</taxon>
    </lineage>
</organism>
<evidence type="ECO:0000313" key="2">
    <source>
        <dbReference type="EMBL" id="RQH27682.1"/>
    </source>
</evidence>
<sequence length="152" mass="18022">MTSESHPEVIAALLFGFKSESILFDSLWHSIYVNEEDDEYKEFSQDDYESDLDEDDQDETDEEISNDINIKKKQSLSWLNQQCSSINIQKIVAQIAQKYIQTKTSNLEKNDVIKYPFYHEIFELLSQLRSHPNQRFYRLLVKLFIFLILNIS</sequence>
<dbReference type="RefSeq" id="WP_124143928.1">
    <property type="nucleotide sequence ID" value="NZ_CAWOKI010000375.1"/>
</dbReference>
<dbReference type="AlphaFoldDB" id="A0A3N6PCP4"/>
<evidence type="ECO:0000256" key="1">
    <source>
        <dbReference type="SAM" id="MobiDB-lite"/>
    </source>
</evidence>
<evidence type="ECO:0000313" key="3">
    <source>
        <dbReference type="Proteomes" id="UP000269154"/>
    </source>
</evidence>
<name>A0A3N6PCP4_9CYAN</name>
<protein>
    <submittedName>
        <fullName evidence="2">Uncharacterized protein</fullName>
    </submittedName>
</protein>
<gene>
    <name evidence="2" type="ORF">D5R40_26705</name>
</gene>
<feature type="region of interest" description="Disordered" evidence="1">
    <location>
        <begin position="42"/>
        <end position="64"/>
    </location>
</feature>
<reference evidence="2 3" key="1">
    <citation type="journal article" date="2018" name="ACS Chem. Biol.">
        <title>Ketoreductase domain dysfunction expands chemodiversity: malyngamide biosynthesis in the cyanobacterium Okeania hirsuta.</title>
        <authorList>
            <person name="Moss N.A."/>
            <person name="Leao T."/>
            <person name="Rankin M."/>
            <person name="McCullough T.M."/>
            <person name="Qu P."/>
            <person name="Korobeynikov A."/>
            <person name="Smith J.L."/>
            <person name="Gerwick L."/>
            <person name="Gerwick W.H."/>
        </authorList>
    </citation>
    <scope>NUCLEOTIDE SEQUENCE [LARGE SCALE GENOMIC DNA]</scope>
    <source>
        <strain evidence="2 3">PAB10Feb10-1</strain>
    </source>
</reference>
<dbReference type="Proteomes" id="UP000269154">
    <property type="component" value="Unassembled WGS sequence"/>
</dbReference>
<comment type="caution">
    <text evidence="2">The sequence shown here is derived from an EMBL/GenBank/DDBJ whole genome shotgun (WGS) entry which is preliminary data.</text>
</comment>
<proteinExistence type="predicted"/>
<accession>A0A3N6PCP4</accession>